<evidence type="ECO:0000256" key="12">
    <source>
        <dbReference type="SAM" id="Phobius"/>
    </source>
</evidence>
<sequence length="674" mass="71799">MASKLTTTSQHILENLGGPDNITSMTHCATRLRFQVKDQSIVDQQEIDSDPSVLGVVPQGSTGMQVVMGGSVANYYQEILKLDGMKHFADGEATESSSKKEYGGVRGKYSWIDYAFEFLSDTFRPILWALLGASLIITLLVLADTFGLQDFRAPMDEQPDTYVFLHSMWRSVFYFLPIMVGATAARKLGANEWIGAAIPAALLTPEFLALGSAGDSVTVFGLPMVLNDYSGQVFPPLIAAIGLYWVEKALKKIIPEAVQMVFVPFFSLLIMIPATAFLLGPFGIGVGNGISSLLEAVNNFSPFILSIIIPLLYPFLVPLGLHWPLNAIMIQNLNTLGYDFIQGPMGAWNFACFGLVTGVFLIALKEKNRAMRQVSLGGMLAGLLGGISEPSLYGVLLRFKKTYFRLLPGCLVGGIVMGIFDIKAYAFVFTSLLTIPAMDPWLGYTVGIAAAFFTSMLLVLFFDYRSNAERDEAKAQMAGAEQANNTPAAPAAPVAPAAGAAVAGGAAATTAVATKPRLAAGQVVEITSPLEGHAVPLSEVPDPIFAAGKLGPGIAIEPTGNTVVAPADATVILVQKSGHAVALRLESGIEILIHIGLDTVQLGGEGFDVHVERKQQVKAGDPLITFDPEFIRSKNLPLITPVVVSNANKFGQIVGIEAAQADATTTVIKVNGTE</sequence>
<evidence type="ECO:0000256" key="6">
    <source>
        <dbReference type="ARBA" id="ARBA00022683"/>
    </source>
</evidence>
<evidence type="ECO:0000256" key="2">
    <source>
        <dbReference type="ARBA" id="ARBA00022448"/>
    </source>
</evidence>
<dbReference type="NCBIfam" id="TIGR00830">
    <property type="entry name" value="PTBA"/>
    <property type="match status" value="1"/>
</dbReference>
<dbReference type="InterPro" id="IPR003352">
    <property type="entry name" value="PTS_EIIC"/>
</dbReference>
<dbReference type="InterPro" id="IPR050558">
    <property type="entry name" value="PTS_Sugar-Specific_Components"/>
</dbReference>
<evidence type="ECO:0000256" key="10">
    <source>
        <dbReference type="ARBA" id="ARBA00023136"/>
    </source>
</evidence>
<feature type="transmembrane region" description="Helical" evidence="12">
    <location>
        <begin position="409"/>
        <end position="435"/>
    </location>
</feature>
<keyword evidence="7 12" id="KW-0812">Transmembrane</keyword>
<dbReference type="PANTHER" id="PTHR30175:SF1">
    <property type="entry name" value="PTS SYSTEM ARBUTIN-, CELLOBIOSE-, AND SALICIN-SPECIFIC EIIBC COMPONENT-RELATED"/>
    <property type="match status" value="1"/>
</dbReference>
<dbReference type="Pfam" id="PF00358">
    <property type="entry name" value="PTS_EIIA_1"/>
    <property type="match status" value="1"/>
</dbReference>
<evidence type="ECO:0000256" key="9">
    <source>
        <dbReference type="ARBA" id="ARBA00022989"/>
    </source>
</evidence>
<organism evidence="16 17">
    <name type="scientific">Corynebacterium glutamicum</name>
    <name type="common">Brevibacterium saccharolyticum</name>
    <dbReference type="NCBI Taxonomy" id="1718"/>
    <lineage>
        <taxon>Bacteria</taxon>
        <taxon>Bacillati</taxon>
        <taxon>Actinomycetota</taxon>
        <taxon>Actinomycetes</taxon>
        <taxon>Mycobacteriales</taxon>
        <taxon>Corynebacteriaceae</taxon>
        <taxon>Corynebacterium</taxon>
    </lineage>
</organism>
<evidence type="ECO:0000259" key="15">
    <source>
        <dbReference type="PROSITE" id="PS51103"/>
    </source>
</evidence>
<dbReference type="Gene3D" id="3.30.1360.60">
    <property type="entry name" value="Glucose permease domain IIB"/>
    <property type="match status" value="1"/>
</dbReference>
<dbReference type="GO" id="GO:0016301">
    <property type="term" value="F:kinase activity"/>
    <property type="evidence" value="ECO:0007669"/>
    <property type="project" value="UniProtKB-KW"/>
</dbReference>
<dbReference type="InterPro" id="IPR001996">
    <property type="entry name" value="PTS_IIB_1"/>
</dbReference>
<feature type="transmembrane region" description="Helical" evidence="12">
    <location>
        <begin position="262"/>
        <end position="284"/>
    </location>
</feature>
<keyword evidence="10 12" id="KW-0472">Membrane</keyword>
<feature type="transmembrane region" description="Helical" evidence="12">
    <location>
        <begin position="376"/>
        <end position="397"/>
    </location>
</feature>
<feature type="transmembrane region" description="Helical" evidence="12">
    <location>
        <begin position="168"/>
        <end position="186"/>
    </location>
</feature>
<evidence type="ECO:0000256" key="3">
    <source>
        <dbReference type="ARBA" id="ARBA00022475"/>
    </source>
</evidence>
<feature type="transmembrane region" description="Helical" evidence="12">
    <location>
        <begin position="441"/>
        <end position="462"/>
    </location>
</feature>
<gene>
    <name evidence="16" type="ORF">AUP69_12625</name>
</gene>
<dbReference type="FunFam" id="2.70.70.10:FF:000001">
    <property type="entry name" value="PTS system glucose-specific IIA component"/>
    <property type="match status" value="1"/>
</dbReference>
<dbReference type="PROSITE" id="PS51093">
    <property type="entry name" value="PTS_EIIA_TYPE_1"/>
    <property type="match status" value="1"/>
</dbReference>
<dbReference type="InterPro" id="IPR018113">
    <property type="entry name" value="PTrfase_EIIB_Cys"/>
</dbReference>
<name>A0AB36I978_CORGT</name>
<keyword evidence="8" id="KW-0418">Kinase</keyword>
<dbReference type="PROSITE" id="PS00371">
    <property type="entry name" value="PTS_EIIA_TYPE_1_HIS"/>
    <property type="match status" value="1"/>
</dbReference>
<dbReference type="GO" id="GO:0008982">
    <property type="term" value="F:protein-N(PI)-phosphohistidine-sugar phosphotransferase activity"/>
    <property type="evidence" value="ECO:0007669"/>
    <property type="project" value="InterPro"/>
</dbReference>
<feature type="domain" description="PTS EIIA type-1" evidence="13">
    <location>
        <begin position="542"/>
        <end position="646"/>
    </location>
</feature>
<dbReference type="InterPro" id="IPR011055">
    <property type="entry name" value="Dup_hybrid_motif"/>
</dbReference>
<keyword evidence="4" id="KW-0762">Sugar transport</keyword>
<dbReference type="GO" id="GO:0005886">
    <property type="term" value="C:plasma membrane"/>
    <property type="evidence" value="ECO:0007669"/>
    <property type="project" value="UniProtKB-SubCell"/>
</dbReference>
<evidence type="ECO:0000256" key="7">
    <source>
        <dbReference type="ARBA" id="ARBA00022692"/>
    </source>
</evidence>
<dbReference type="PANTHER" id="PTHR30175">
    <property type="entry name" value="PHOSPHOTRANSFERASE SYSTEM TRANSPORT PROTEIN"/>
    <property type="match status" value="1"/>
</dbReference>
<keyword evidence="9 12" id="KW-1133">Transmembrane helix</keyword>
<evidence type="ECO:0000313" key="16">
    <source>
        <dbReference type="EMBL" id="OKX77856.1"/>
    </source>
</evidence>
<dbReference type="Pfam" id="PF02378">
    <property type="entry name" value="PTS_EIIC"/>
    <property type="match status" value="1"/>
</dbReference>
<dbReference type="AlphaFoldDB" id="A0AB36I978"/>
<evidence type="ECO:0000256" key="5">
    <source>
        <dbReference type="ARBA" id="ARBA00022679"/>
    </source>
</evidence>
<evidence type="ECO:0000259" key="13">
    <source>
        <dbReference type="PROSITE" id="PS51093"/>
    </source>
</evidence>
<dbReference type="RefSeq" id="WP_003858763.1">
    <property type="nucleotide sequence ID" value="NZ_JAAOYN010000001.1"/>
</dbReference>
<feature type="active site" description="Phosphocysteine intermediate; for EIIB activity" evidence="11">
    <location>
        <position position="28"/>
    </location>
</feature>
<feature type="domain" description="PTS EIIB type-1" evidence="14">
    <location>
        <begin position="6"/>
        <end position="89"/>
    </location>
</feature>
<dbReference type="InterPro" id="IPR001127">
    <property type="entry name" value="PTS_EIIA_1_perm"/>
</dbReference>
<dbReference type="CDD" id="cd00212">
    <property type="entry name" value="PTS_IIB_glc"/>
    <property type="match status" value="1"/>
</dbReference>
<dbReference type="Gene3D" id="2.70.70.10">
    <property type="entry name" value="Glucose Permease (Domain IIA)"/>
    <property type="match status" value="1"/>
</dbReference>
<dbReference type="SUPFAM" id="SSF51261">
    <property type="entry name" value="Duplicated hybrid motif"/>
    <property type="match status" value="1"/>
</dbReference>
<feature type="transmembrane region" description="Helical" evidence="12">
    <location>
        <begin position="233"/>
        <end position="250"/>
    </location>
</feature>
<keyword evidence="5" id="KW-0808">Transferase</keyword>
<feature type="transmembrane region" description="Helical" evidence="12">
    <location>
        <begin position="346"/>
        <end position="364"/>
    </location>
</feature>
<keyword evidence="2" id="KW-0813">Transport</keyword>
<dbReference type="InterPro" id="IPR013013">
    <property type="entry name" value="PTS_EIIC_1"/>
</dbReference>
<dbReference type="InterPro" id="IPR036878">
    <property type="entry name" value="Glu_permease_IIB"/>
</dbReference>
<comment type="subcellular location">
    <subcellularLocation>
        <location evidence="1">Cell membrane</location>
        <topology evidence="1">Multi-pass membrane protein</topology>
    </subcellularLocation>
</comment>
<feature type="transmembrane region" description="Helical" evidence="12">
    <location>
        <begin position="126"/>
        <end position="148"/>
    </location>
</feature>
<protein>
    <submittedName>
        <fullName evidence="16">PTS beta-glucoside transporter subunit EIIBCA</fullName>
    </submittedName>
</protein>
<dbReference type="PROSITE" id="PS51098">
    <property type="entry name" value="PTS_EIIB_TYPE_1"/>
    <property type="match status" value="1"/>
</dbReference>
<keyword evidence="3" id="KW-1003">Cell membrane</keyword>
<comment type="caution">
    <text evidence="16">The sequence shown here is derived from an EMBL/GenBank/DDBJ whole genome shotgun (WGS) entry which is preliminary data.</text>
</comment>
<dbReference type="Pfam" id="PF00367">
    <property type="entry name" value="PTS_EIIB"/>
    <property type="match status" value="1"/>
</dbReference>
<evidence type="ECO:0000256" key="1">
    <source>
        <dbReference type="ARBA" id="ARBA00004651"/>
    </source>
</evidence>
<dbReference type="EMBL" id="LOQT01000027">
    <property type="protein sequence ID" value="OKX77856.1"/>
    <property type="molecule type" value="Genomic_DNA"/>
</dbReference>
<evidence type="ECO:0000256" key="11">
    <source>
        <dbReference type="PROSITE-ProRule" id="PRU00421"/>
    </source>
</evidence>
<accession>A0AB36I978</accession>
<proteinExistence type="predicted"/>
<dbReference type="PROSITE" id="PS51103">
    <property type="entry name" value="PTS_EIIC_TYPE_1"/>
    <property type="match status" value="1"/>
</dbReference>
<dbReference type="PROSITE" id="PS01035">
    <property type="entry name" value="PTS_EIIB_TYPE_1_CYS"/>
    <property type="match status" value="1"/>
</dbReference>
<reference evidence="16 17" key="1">
    <citation type="submission" date="2015-12" db="EMBL/GenBank/DDBJ databases">
        <title>Genome sequence of Corynebacterium AS 1.542.</title>
        <authorList>
            <person name="Yang J."/>
            <person name="Yang S."/>
        </authorList>
    </citation>
    <scope>NUCLEOTIDE SEQUENCE [LARGE SCALE GENOMIC DNA]</scope>
    <source>
        <strain evidence="16 17">AS 1.542</strain>
    </source>
</reference>
<evidence type="ECO:0000256" key="8">
    <source>
        <dbReference type="ARBA" id="ARBA00022777"/>
    </source>
</evidence>
<feature type="domain" description="PTS EIIC type-1" evidence="15">
    <location>
        <begin position="117"/>
        <end position="476"/>
    </location>
</feature>
<keyword evidence="6" id="KW-0598">Phosphotransferase system</keyword>
<dbReference type="SUPFAM" id="SSF55604">
    <property type="entry name" value="Glucose permease domain IIB"/>
    <property type="match status" value="1"/>
</dbReference>
<feature type="transmembrane region" description="Helical" evidence="12">
    <location>
        <begin position="304"/>
        <end position="325"/>
    </location>
</feature>
<dbReference type="GO" id="GO:0009401">
    <property type="term" value="P:phosphoenolpyruvate-dependent sugar phosphotransferase system"/>
    <property type="evidence" value="ECO:0007669"/>
    <property type="project" value="UniProtKB-KW"/>
</dbReference>
<evidence type="ECO:0000259" key="14">
    <source>
        <dbReference type="PROSITE" id="PS51098"/>
    </source>
</evidence>
<evidence type="ECO:0000256" key="4">
    <source>
        <dbReference type="ARBA" id="ARBA00022597"/>
    </source>
</evidence>
<dbReference type="Proteomes" id="UP000186091">
    <property type="component" value="Unassembled WGS sequence"/>
</dbReference>
<feature type="transmembrane region" description="Helical" evidence="12">
    <location>
        <begin position="193"/>
        <end position="213"/>
    </location>
</feature>
<evidence type="ECO:0000313" key="17">
    <source>
        <dbReference type="Proteomes" id="UP000186091"/>
    </source>
</evidence>